<dbReference type="GO" id="GO:0005739">
    <property type="term" value="C:mitochondrion"/>
    <property type="evidence" value="ECO:0007669"/>
    <property type="project" value="TreeGrafter"/>
</dbReference>
<dbReference type="GO" id="GO:0051018">
    <property type="term" value="F:protein kinase A binding"/>
    <property type="evidence" value="ECO:0007669"/>
    <property type="project" value="InterPro"/>
</dbReference>
<gene>
    <name evidence="3" type="ORF">J437_LFUL001445</name>
</gene>
<dbReference type="InterPro" id="IPR044926">
    <property type="entry name" value="RGS_subdomain_2"/>
</dbReference>
<dbReference type="GO" id="GO:0005886">
    <property type="term" value="C:plasma membrane"/>
    <property type="evidence" value="ECO:0007669"/>
    <property type="project" value="TreeGrafter"/>
</dbReference>
<name>A0A8K0NUL7_LADFU</name>
<dbReference type="Gene3D" id="1.10.167.10">
    <property type="entry name" value="Regulator of G-protein Signalling 4, domain 2"/>
    <property type="match status" value="1"/>
</dbReference>
<proteinExistence type="predicted"/>
<dbReference type="InterPro" id="IPR052246">
    <property type="entry name" value="Cell_Polariz_PKAAnc"/>
</dbReference>
<dbReference type="OrthoDB" id="5584247at2759"/>
<dbReference type="PANTHER" id="PTHR13155:SF1">
    <property type="entry name" value="A-KINASE ANCHOR PROTEIN 10, MITOCHONDRIAL"/>
    <property type="match status" value="1"/>
</dbReference>
<dbReference type="PROSITE" id="PS50132">
    <property type="entry name" value="RGS"/>
    <property type="match status" value="1"/>
</dbReference>
<evidence type="ECO:0000259" key="2">
    <source>
        <dbReference type="PROSITE" id="PS50132"/>
    </source>
</evidence>
<evidence type="ECO:0000256" key="1">
    <source>
        <dbReference type="SAM" id="MobiDB-lite"/>
    </source>
</evidence>
<dbReference type="AlphaFoldDB" id="A0A8K0NUL7"/>
<protein>
    <recommendedName>
        <fullName evidence="2">RGS domain-containing protein</fullName>
    </recommendedName>
</protein>
<feature type="domain" description="RGS" evidence="2">
    <location>
        <begin position="1"/>
        <end position="72"/>
    </location>
</feature>
<dbReference type="InterPro" id="IPR036305">
    <property type="entry name" value="RGS_sf"/>
</dbReference>
<sequence length="261" mass="29369">MWSSIKGKYFSLQATHPLGLGASVRLEVEQNICREGGPLPSCFHKPMAIVHRALERRHLSPFLSSQLFYQLLSELVNSKRHSMKASSPESAKEGKSGVPLQNTLLATRDQSSIPRTEAEAPLGMHMNLPAKKVVRNVDGRNMTIDSKQLYDPDSLWKRRQKSGLRFGRINEMGRFETDIEPEPDRKGESRISKVVKKLVNMDEDKAKEDMAWQIAEMIVKDITSLTLGGCDEDFPLHDSPDVKNESKPVEDKESLDKGVKS</sequence>
<dbReference type="SUPFAM" id="SSF48097">
    <property type="entry name" value="Regulator of G-protein signaling, RGS"/>
    <property type="match status" value="1"/>
</dbReference>
<reference evidence="3" key="2">
    <citation type="submission" date="2017-10" db="EMBL/GenBank/DDBJ databases">
        <title>Ladona fulva Genome sequencing and assembly.</title>
        <authorList>
            <person name="Murali S."/>
            <person name="Richards S."/>
            <person name="Bandaranaike D."/>
            <person name="Bellair M."/>
            <person name="Blankenburg K."/>
            <person name="Chao H."/>
            <person name="Dinh H."/>
            <person name="Doddapaneni H."/>
            <person name="Dugan-Rocha S."/>
            <person name="Elkadiri S."/>
            <person name="Gnanaolivu R."/>
            <person name="Hernandez B."/>
            <person name="Skinner E."/>
            <person name="Javaid M."/>
            <person name="Lee S."/>
            <person name="Li M."/>
            <person name="Ming W."/>
            <person name="Munidasa M."/>
            <person name="Muniz J."/>
            <person name="Nguyen L."/>
            <person name="Hughes D."/>
            <person name="Osuji N."/>
            <person name="Pu L.-L."/>
            <person name="Puazo M."/>
            <person name="Qu C."/>
            <person name="Quiroz J."/>
            <person name="Raj R."/>
            <person name="Weissenberger G."/>
            <person name="Xin Y."/>
            <person name="Zou X."/>
            <person name="Han Y."/>
            <person name="Worley K."/>
            <person name="Muzny D."/>
            <person name="Gibbs R."/>
        </authorList>
    </citation>
    <scope>NUCLEOTIDE SEQUENCE</scope>
    <source>
        <strain evidence="3">Sampled in the wild</strain>
    </source>
</reference>
<dbReference type="Proteomes" id="UP000792457">
    <property type="component" value="Unassembled WGS sequence"/>
</dbReference>
<dbReference type="PANTHER" id="PTHR13155">
    <property type="entry name" value="A-KINASE ANCHOR PROTEINS"/>
    <property type="match status" value="1"/>
</dbReference>
<dbReference type="InterPro" id="IPR037719">
    <property type="entry name" value="AKAP10_AKB_dom"/>
</dbReference>
<evidence type="ECO:0000313" key="4">
    <source>
        <dbReference type="Proteomes" id="UP000792457"/>
    </source>
</evidence>
<evidence type="ECO:0000313" key="3">
    <source>
        <dbReference type="EMBL" id="KAG8222247.1"/>
    </source>
</evidence>
<dbReference type="InterPro" id="IPR016137">
    <property type="entry name" value="RGS"/>
</dbReference>
<accession>A0A8K0NUL7</accession>
<reference evidence="3" key="1">
    <citation type="submission" date="2013-04" db="EMBL/GenBank/DDBJ databases">
        <authorList>
            <person name="Qu J."/>
            <person name="Murali S.C."/>
            <person name="Bandaranaike D."/>
            <person name="Bellair M."/>
            <person name="Blankenburg K."/>
            <person name="Chao H."/>
            <person name="Dinh H."/>
            <person name="Doddapaneni H."/>
            <person name="Downs B."/>
            <person name="Dugan-Rocha S."/>
            <person name="Elkadiri S."/>
            <person name="Gnanaolivu R.D."/>
            <person name="Hernandez B."/>
            <person name="Javaid M."/>
            <person name="Jayaseelan J.C."/>
            <person name="Lee S."/>
            <person name="Li M."/>
            <person name="Ming W."/>
            <person name="Munidasa M."/>
            <person name="Muniz J."/>
            <person name="Nguyen L."/>
            <person name="Ongeri F."/>
            <person name="Osuji N."/>
            <person name="Pu L.-L."/>
            <person name="Puazo M."/>
            <person name="Qu C."/>
            <person name="Quiroz J."/>
            <person name="Raj R."/>
            <person name="Weissenberger G."/>
            <person name="Xin Y."/>
            <person name="Zou X."/>
            <person name="Han Y."/>
            <person name="Richards S."/>
            <person name="Worley K."/>
            <person name="Muzny D."/>
            <person name="Gibbs R."/>
        </authorList>
    </citation>
    <scope>NUCLEOTIDE SEQUENCE</scope>
    <source>
        <strain evidence="3">Sampled in the wild</strain>
    </source>
</reference>
<dbReference type="EMBL" id="KZ308127">
    <property type="protein sequence ID" value="KAG8222247.1"/>
    <property type="molecule type" value="Genomic_DNA"/>
</dbReference>
<feature type="compositionally biased region" description="Basic and acidic residues" evidence="1">
    <location>
        <begin position="234"/>
        <end position="261"/>
    </location>
</feature>
<keyword evidence="4" id="KW-1185">Reference proteome</keyword>
<comment type="caution">
    <text evidence="3">The sequence shown here is derived from an EMBL/GenBank/DDBJ whole genome shotgun (WGS) entry which is preliminary data.</text>
</comment>
<feature type="region of interest" description="Disordered" evidence="1">
    <location>
        <begin position="233"/>
        <end position="261"/>
    </location>
</feature>
<organism evidence="3 4">
    <name type="scientific">Ladona fulva</name>
    <name type="common">Scarce chaser dragonfly</name>
    <name type="synonym">Libellula fulva</name>
    <dbReference type="NCBI Taxonomy" id="123851"/>
    <lineage>
        <taxon>Eukaryota</taxon>
        <taxon>Metazoa</taxon>
        <taxon>Ecdysozoa</taxon>
        <taxon>Arthropoda</taxon>
        <taxon>Hexapoda</taxon>
        <taxon>Insecta</taxon>
        <taxon>Pterygota</taxon>
        <taxon>Palaeoptera</taxon>
        <taxon>Odonata</taxon>
        <taxon>Epiprocta</taxon>
        <taxon>Anisoptera</taxon>
        <taxon>Libelluloidea</taxon>
        <taxon>Libellulidae</taxon>
        <taxon>Ladona</taxon>
    </lineage>
</organism>
<dbReference type="CDD" id="cd12804">
    <property type="entry name" value="AKAP10_AKB"/>
    <property type="match status" value="1"/>
</dbReference>
<dbReference type="GO" id="GO:0008104">
    <property type="term" value="P:intracellular protein localization"/>
    <property type="evidence" value="ECO:0007669"/>
    <property type="project" value="TreeGrafter"/>
</dbReference>